<name>C6C028_MARSD</name>
<dbReference type="Proteomes" id="UP000002601">
    <property type="component" value="Chromosome"/>
</dbReference>
<dbReference type="RefSeq" id="WP_015852715.1">
    <property type="nucleotide sequence ID" value="NC_012881.1"/>
</dbReference>
<dbReference type="AlphaFoldDB" id="C6C028"/>
<feature type="region of interest" description="Disordered" evidence="1">
    <location>
        <begin position="190"/>
        <end position="226"/>
    </location>
</feature>
<dbReference type="HOGENOM" id="CLU_1223116_0_0_7"/>
<dbReference type="PROSITE" id="PS51257">
    <property type="entry name" value="PROKAR_LIPOPROTEIN"/>
    <property type="match status" value="1"/>
</dbReference>
<gene>
    <name evidence="3" type="ordered locus">Desal_2847</name>
</gene>
<accession>C6C028</accession>
<evidence type="ECO:0000313" key="4">
    <source>
        <dbReference type="Proteomes" id="UP000002601"/>
    </source>
</evidence>
<evidence type="ECO:0000313" key="3">
    <source>
        <dbReference type="EMBL" id="ACS80899.1"/>
    </source>
</evidence>
<evidence type="ECO:0000256" key="2">
    <source>
        <dbReference type="SAM" id="SignalP"/>
    </source>
</evidence>
<evidence type="ECO:0000256" key="1">
    <source>
        <dbReference type="SAM" id="MobiDB-lite"/>
    </source>
</evidence>
<dbReference type="STRING" id="526222.Desal_2847"/>
<organism evidence="3 4">
    <name type="scientific">Maridesulfovibrio salexigens (strain ATCC 14822 / DSM 2638 / NCIMB 8403 / VKM B-1763)</name>
    <name type="common">Desulfovibrio salexigens</name>
    <dbReference type="NCBI Taxonomy" id="526222"/>
    <lineage>
        <taxon>Bacteria</taxon>
        <taxon>Pseudomonadati</taxon>
        <taxon>Thermodesulfobacteriota</taxon>
        <taxon>Desulfovibrionia</taxon>
        <taxon>Desulfovibrionales</taxon>
        <taxon>Desulfovibrionaceae</taxon>
        <taxon>Maridesulfovibrio</taxon>
    </lineage>
</organism>
<dbReference type="EMBL" id="CP001649">
    <property type="protein sequence ID" value="ACS80899.1"/>
    <property type="molecule type" value="Genomic_DNA"/>
</dbReference>
<reference evidence="3 4" key="1">
    <citation type="submission" date="2009-06" db="EMBL/GenBank/DDBJ databases">
        <title>Complete sequence of Desulfovibrio salexigens DSM 2638.</title>
        <authorList>
            <consortium name="US DOE Joint Genome Institute"/>
            <person name="Lucas S."/>
            <person name="Copeland A."/>
            <person name="Lapidus A."/>
            <person name="Glavina del Rio T."/>
            <person name="Tice H."/>
            <person name="Bruce D."/>
            <person name="Goodwin L."/>
            <person name="Pitluck S."/>
            <person name="Munk A.C."/>
            <person name="Brettin T."/>
            <person name="Detter J.C."/>
            <person name="Han C."/>
            <person name="Tapia R."/>
            <person name="Larimer F."/>
            <person name="Land M."/>
            <person name="Hauser L."/>
            <person name="Kyrpides N."/>
            <person name="Anderson I."/>
            <person name="Wall J.D."/>
            <person name="Arkin A.P."/>
            <person name="Dehal P."/>
            <person name="Chivian D."/>
            <person name="Giles B."/>
            <person name="Hazen T.C."/>
        </authorList>
    </citation>
    <scope>NUCLEOTIDE SEQUENCE [LARGE SCALE GENOMIC DNA]</scope>
    <source>
        <strain evidence="4">ATCC 14822 / DSM 2638 / NCIMB 8403 / VKM B-1763</strain>
    </source>
</reference>
<protein>
    <recommendedName>
        <fullName evidence="5">FlgO domain-containing protein</fullName>
    </recommendedName>
</protein>
<feature type="chain" id="PRO_5002962967" description="FlgO domain-containing protein" evidence="2">
    <location>
        <begin position="23"/>
        <end position="226"/>
    </location>
</feature>
<keyword evidence="2" id="KW-0732">Signal</keyword>
<keyword evidence="4" id="KW-1185">Reference proteome</keyword>
<feature type="signal peptide" evidence="2">
    <location>
        <begin position="1"/>
        <end position="22"/>
    </location>
</feature>
<dbReference type="KEGG" id="dsa:Desal_2847"/>
<evidence type="ECO:0008006" key="5">
    <source>
        <dbReference type="Google" id="ProtNLM"/>
    </source>
</evidence>
<proteinExistence type="predicted"/>
<dbReference type="eggNOG" id="ENOG50303IF">
    <property type="taxonomic scope" value="Bacteria"/>
</dbReference>
<sequence length="226" mass="24604">MKGRTISLILALAALLALGACSAGYKERTLDYLGKRPTTGPFFKEDNTPMVELNYNAGDQISNQLEERLPPGSPITVSMFRLRGSTLQTDFAKVLTEQVASRIAQKGFAIVADSSRFPLAALDEDLAPPEKCVLAGAYSVGKEQIFVTAAVSTVADGEILGSWDWTVPLNSKTKALLPIKEDPDIYPMVNTSGPYEKRTPTQSSAQPQYVPDQFNNQPGFEQDIMN</sequence>
<dbReference type="OrthoDB" id="5451319at2"/>
<feature type="compositionally biased region" description="Polar residues" evidence="1">
    <location>
        <begin position="200"/>
        <end position="226"/>
    </location>
</feature>